<accession>A0A0G0Z9I1</accession>
<dbReference type="AlphaFoldDB" id="A0A0G0Z9I1"/>
<dbReference type="PANTHER" id="PTHR13696">
    <property type="entry name" value="P-LOOP CONTAINING NUCLEOSIDE TRIPHOSPHATE HYDROLASE"/>
    <property type="match status" value="1"/>
</dbReference>
<evidence type="ECO:0000313" key="3">
    <source>
        <dbReference type="Proteomes" id="UP000033869"/>
    </source>
</evidence>
<reference evidence="2 3" key="1">
    <citation type="journal article" date="2015" name="Nature">
        <title>rRNA introns, odd ribosomes, and small enigmatic genomes across a large radiation of phyla.</title>
        <authorList>
            <person name="Brown C.T."/>
            <person name="Hug L.A."/>
            <person name="Thomas B.C."/>
            <person name="Sharon I."/>
            <person name="Castelle C.J."/>
            <person name="Singh A."/>
            <person name="Wilkins M.J."/>
            <person name="Williams K.H."/>
            <person name="Banfield J.F."/>
        </authorList>
    </citation>
    <scope>NUCLEOTIDE SEQUENCE [LARGE SCALE GENOMIC DNA]</scope>
</reference>
<dbReference type="Gene3D" id="3.40.50.300">
    <property type="entry name" value="P-loop containing nucleotide triphosphate hydrolases"/>
    <property type="match status" value="1"/>
</dbReference>
<dbReference type="Pfam" id="PF13614">
    <property type="entry name" value="AAA_31"/>
    <property type="match status" value="1"/>
</dbReference>
<dbReference type="PIRSF" id="PIRSF009320">
    <property type="entry name" value="Nuc_binding_HP_1000"/>
    <property type="match status" value="1"/>
</dbReference>
<dbReference type="InterPro" id="IPR025669">
    <property type="entry name" value="AAA_dom"/>
</dbReference>
<gene>
    <name evidence="2" type="ORF">UU65_C0001G0093</name>
</gene>
<dbReference type="FunFam" id="3.40.50.300:FF:000285">
    <property type="entry name" value="Sporulation initiation inhibitor Soj"/>
    <property type="match status" value="1"/>
</dbReference>
<dbReference type="InterPro" id="IPR050678">
    <property type="entry name" value="DNA_Partitioning_ATPase"/>
</dbReference>
<dbReference type="InterPro" id="IPR027417">
    <property type="entry name" value="P-loop_NTPase"/>
</dbReference>
<organism evidence="2 3">
    <name type="scientific">candidate division CPR2 bacterium GW2011_GWC1_41_48</name>
    <dbReference type="NCBI Taxonomy" id="1618344"/>
    <lineage>
        <taxon>Bacteria</taxon>
        <taxon>Bacteria division CPR2</taxon>
    </lineage>
</organism>
<dbReference type="EMBL" id="LCBL01000001">
    <property type="protein sequence ID" value="KKS09688.1"/>
    <property type="molecule type" value="Genomic_DNA"/>
</dbReference>
<name>A0A0G0Z9I1_UNCC2</name>
<proteinExistence type="predicted"/>
<protein>
    <submittedName>
        <fullName evidence="2">Chromosome segregation ATPase</fullName>
    </submittedName>
</protein>
<feature type="domain" description="AAA" evidence="1">
    <location>
        <begin position="3"/>
        <end position="177"/>
    </location>
</feature>
<dbReference type="PATRIC" id="fig|1618344.3.peg.99"/>
<dbReference type="SUPFAM" id="SSF52540">
    <property type="entry name" value="P-loop containing nucleoside triphosphate hydrolases"/>
    <property type="match status" value="1"/>
</dbReference>
<dbReference type="Proteomes" id="UP000033869">
    <property type="component" value="Unassembled WGS sequence"/>
</dbReference>
<comment type="caution">
    <text evidence="2">The sequence shown here is derived from an EMBL/GenBank/DDBJ whole genome shotgun (WGS) entry which is preliminary data.</text>
</comment>
<sequence>MITIALTNQKGGVGKTTTAINLAAYLGKYGKRVLLVDLDPQANSSSGLGLDIRSLKAGLYDVIVGEVPIADAILKVDTKNLNIIPSDPTLAAAEVELVGTMGRESRLKKALEGVQERYDFCLIDCPPSLSLLTLNGLVAADRVIIPVQSEYYALEGLGHLLHTIDRVRMNLNPYLKILGIVLTMYDHRTVLSQQVQVEVKKHFADKLFNSLIPRNIRLAEAPSHGKSILQYDRFCKGASSYKSLAKEVIERCQKD</sequence>
<dbReference type="PANTHER" id="PTHR13696:SF52">
    <property type="entry name" value="PARA FAMILY PROTEIN CT_582"/>
    <property type="match status" value="1"/>
</dbReference>
<dbReference type="CDD" id="cd02042">
    <property type="entry name" value="ParAB_family"/>
    <property type="match status" value="1"/>
</dbReference>
<evidence type="ECO:0000259" key="1">
    <source>
        <dbReference type="Pfam" id="PF13614"/>
    </source>
</evidence>
<evidence type="ECO:0000313" key="2">
    <source>
        <dbReference type="EMBL" id="KKS09688.1"/>
    </source>
</evidence>